<feature type="coiled-coil region" evidence="1">
    <location>
        <begin position="67"/>
        <end position="105"/>
    </location>
</feature>
<comment type="caution">
    <text evidence="2">The sequence shown here is derived from an EMBL/GenBank/DDBJ whole genome shotgun (WGS) entry which is preliminary data.</text>
</comment>
<keyword evidence="1" id="KW-0175">Coiled coil</keyword>
<sequence>MTNKNKLLLILLGALFFVFAVFGLSPDDNQAPKEEAKPSTPLELSVSQAKIIQETLGITADTPADTLRTLAVTINNQKEENTQLKKAMAQQNNQYQTSVDTLQQQFTTGLAQVQTRFDDQMAQLKSRTEDIGIERPVPETSSSLSPDDNYDGLGIGHGSVSNPAKPEIDSSELIWVMPLDANTDDKTGDVITPQLIAWRNKIAQLNEEQDDFRVDDDKPTPVYTLGRGSVLSDSVAMTALIGRIPVNGQVTSPYPFSLIIGKENLMANGFMLPDVVGAIATGTVTGDWNLSCVRGVVETFDFILADGSMIAIPDGDDVTDSSFDGSDIKTNDLGFIADPNGNPCLSGTKITNATSYLTTMGLLDAATAAANAAAAAQTTASIPANGEGGSWGVSGDQGQYILANAAAGSISNANQWIKERMGSSFDVVYAQPGTPVAVHLRKTLKVDEPANARQVRYDTLSQGGNYALD</sequence>
<evidence type="ECO:0000256" key="1">
    <source>
        <dbReference type="SAM" id="Coils"/>
    </source>
</evidence>
<dbReference type="NCBIfam" id="TIGR03752">
    <property type="entry name" value="conj_TIGR03752"/>
    <property type="match status" value="1"/>
</dbReference>
<protein>
    <submittedName>
        <fullName evidence="2">TIGR03752 family integrating conjugative element protein</fullName>
    </submittedName>
</protein>
<keyword evidence="3" id="KW-1185">Reference proteome</keyword>
<name>A0A2T3JA71_9GAMM</name>
<organism evidence="2 3">
    <name type="scientific">Photobacterium frigidiphilum</name>
    <dbReference type="NCBI Taxonomy" id="264736"/>
    <lineage>
        <taxon>Bacteria</taxon>
        <taxon>Pseudomonadati</taxon>
        <taxon>Pseudomonadota</taxon>
        <taxon>Gammaproteobacteria</taxon>
        <taxon>Vibrionales</taxon>
        <taxon>Vibrionaceae</taxon>
        <taxon>Photobacterium</taxon>
    </lineage>
</organism>
<gene>
    <name evidence="2" type="ORF">C9J12_21120</name>
</gene>
<dbReference type="AlphaFoldDB" id="A0A2T3JA71"/>
<dbReference type="OrthoDB" id="7061550at2"/>
<proteinExistence type="predicted"/>
<dbReference type="InterPro" id="IPR021207">
    <property type="entry name" value="Integr_conj_element_PFL4705"/>
</dbReference>
<accession>A0A2T3JA71</accession>
<dbReference type="Proteomes" id="UP000240987">
    <property type="component" value="Unassembled WGS sequence"/>
</dbReference>
<evidence type="ECO:0000313" key="3">
    <source>
        <dbReference type="Proteomes" id="UP000240987"/>
    </source>
</evidence>
<dbReference type="EMBL" id="PYMJ01000027">
    <property type="protein sequence ID" value="PSU45746.1"/>
    <property type="molecule type" value="Genomic_DNA"/>
</dbReference>
<reference evidence="2 3" key="1">
    <citation type="submission" date="2018-01" db="EMBL/GenBank/DDBJ databases">
        <title>Whole genome sequencing of Histamine producing bacteria.</title>
        <authorList>
            <person name="Butler K."/>
        </authorList>
    </citation>
    <scope>NUCLEOTIDE SEQUENCE [LARGE SCALE GENOMIC DNA]</scope>
    <source>
        <strain evidence="2 3">JCM 12947</strain>
    </source>
</reference>
<evidence type="ECO:0000313" key="2">
    <source>
        <dbReference type="EMBL" id="PSU45746.1"/>
    </source>
</evidence>